<evidence type="ECO:0000313" key="2">
    <source>
        <dbReference type="Proteomes" id="UP000253495"/>
    </source>
</evidence>
<protein>
    <submittedName>
        <fullName evidence="1">Uncharacterized protein</fullName>
    </submittedName>
</protein>
<sequence length="103" mass="10986">MAAHAAKGVRNRRIPASLRSATGWCCSGRSRACSGSMNWTGLTVPAAWVWPSAVDARRATCLRGSRSVAGVLLRGWRRGVEVVMRFLPAPVLDPVRRVGAGDG</sequence>
<gene>
    <name evidence="1" type="ORF">DFQ14_107206</name>
</gene>
<accession>A0A368VTK5</accession>
<comment type="caution">
    <text evidence="1">The sequence shown here is derived from an EMBL/GenBank/DDBJ whole genome shotgun (WGS) entry which is preliminary data.</text>
</comment>
<keyword evidence="2" id="KW-1185">Reference proteome</keyword>
<proteinExistence type="predicted"/>
<name>A0A368VTK5_9ACTN</name>
<dbReference type="AlphaFoldDB" id="A0A368VTK5"/>
<dbReference type="Proteomes" id="UP000253495">
    <property type="component" value="Unassembled WGS sequence"/>
</dbReference>
<organism evidence="1 2">
    <name type="scientific">Halopolyspora algeriensis</name>
    <dbReference type="NCBI Taxonomy" id="1500506"/>
    <lineage>
        <taxon>Bacteria</taxon>
        <taxon>Bacillati</taxon>
        <taxon>Actinomycetota</taxon>
        <taxon>Actinomycetes</taxon>
        <taxon>Actinomycetes incertae sedis</taxon>
        <taxon>Halopolyspora</taxon>
    </lineage>
</organism>
<evidence type="ECO:0000313" key="1">
    <source>
        <dbReference type="EMBL" id="RCW43316.1"/>
    </source>
</evidence>
<dbReference type="EMBL" id="QPJC01000007">
    <property type="protein sequence ID" value="RCW43316.1"/>
    <property type="molecule type" value="Genomic_DNA"/>
</dbReference>
<reference evidence="1 2" key="1">
    <citation type="submission" date="2018-07" db="EMBL/GenBank/DDBJ databases">
        <title>Genomic Encyclopedia of Type Strains, Phase III (KMG-III): the genomes of soil and plant-associated and newly described type strains.</title>
        <authorList>
            <person name="Whitman W."/>
        </authorList>
    </citation>
    <scope>NUCLEOTIDE SEQUENCE [LARGE SCALE GENOMIC DNA]</scope>
    <source>
        <strain evidence="1 2">CECT 8575</strain>
    </source>
</reference>